<gene>
    <name evidence="1" type="ORF">BAE39_14850</name>
</gene>
<dbReference type="AlphaFoldDB" id="A0A1A5IQS7"/>
<evidence type="ECO:0000313" key="2">
    <source>
        <dbReference type="Proteomes" id="UP000093748"/>
    </source>
</evidence>
<dbReference type="GeneID" id="66685341"/>
<comment type="caution">
    <text evidence="1">The sequence shown here is derived from an EMBL/GenBank/DDBJ whole genome shotgun (WGS) entry which is preliminary data.</text>
</comment>
<protein>
    <recommendedName>
        <fullName evidence="3">LysR substrate-binding domain-containing protein</fullName>
    </recommendedName>
</protein>
<dbReference type="SUPFAM" id="SSF53850">
    <property type="entry name" value="Periplasmic binding protein-like II"/>
    <property type="match status" value="1"/>
</dbReference>
<sequence>MDGSAARPQKPPRSSALNITSGFAACGGSRAPDPSHGRRVGLSSLAIASARLGLGIALGQRVMAQADLEAGRLIAPSAVSVCLGHPYCAFKPPAKADRADVAALVGLLVNAAPTTRG</sequence>
<dbReference type="Proteomes" id="UP000093748">
    <property type="component" value="Unassembled WGS sequence"/>
</dbReference>
<name>A0A1A5IQS7_RHILI</name>
<proteinExistence type="predicted"/>
<dbReference type="PROSITE" id="PS51257">
    <property type="entry name" value="PROKAR_LIPOPROTEIN"/>
    <property type="match status" value="1"/>
</dbReference>
<evidence type="ECO:0000313" key="1">
    <source>
        <dbReference type="EMBL" id="OBP77290.1"/>
    </source>
</evidence>
<dbReference type="RefSeq" id="WP_032929319.1">
    <property type="nucleotide sequence ID" value="NZ_LZTH01000012.1"/>
</dbReference>
<evidence type="ECO:0008006" key="3">
    <source>
        <dbReference type="Google" id="ProtNLM"/>
    </source>
</evidence>
<organism evidence="1 2">
    <name type="scientific">Rhizobium loti</name>
    <name type="common">Mesorhizobium loti</name>
    <dbReference type="NCBI Taxonomy" id="381"/>
    <lineage>
        <taxon>Bacteria</taxon>
        <taxon>Pseudomonadati</taxon>
        <taxon>Pseudomonadota</taxon>
        <taxon>Alphaproteobacteria</taxon>
        <taxon>Hyphomicrobiales</taxon>
        <taxon>Phyllobacteriaceae</taxon>
        <taxon>Mesorhizobium</taxon>
    </lineage>
</organism>
<reference evidence="2" key="1">
    <citation type="submission" date="2016-06" db="EMBL/GenBank/DDBJ databases">
        <title>NZP2037 Pacbio-Illumina hybrid assembly.</title>
        <authorList>
            <person name="Ramsay J.P."/>
        </authorList>
    </citation>
    <scope>NUCLEOTIDE SEQUENCE [LARGE SCALE GENOMIC DNA]</scope>
    <source>
        <strain evidence="2">R7ANS::ICEMlSym2042</strain>
    </source>
</reference>
<accession>A0A1A5IQS7</accession>
<dbReference type="EMBL" id="LZTJ01000012">
    <property type="protein sequence ID" value="OBP77290.1"/>
    <property type="molecule type" value="Genomic_DNA"/>
</dbReference>
<dbReference type="Gene3D" id="3.40.190.10">
    <property type="entry name" value="Periplasmic binding protein-like II"/>
    <property type="match status" value="1"/>
</dbReference>